<dbReference type="EMBL" id="BARV01006634">
    <property type="protein sequence ID" value="GAI15373.1"/>
    <property type="molecule type" value="Genomic_DNA"/>
</dbReference>
<name>X1L8J3_9ZZZZ</name>
<evidence type="ECO:0000313" key="1">
    <source>
        <dbReference type="EMBL" id="GAI15373.1"/>
    </source>
</evidence>
<reference evidence="1" key="1">
    <citation type="journal article" date="2014" name="Front. Microbiol.">
        <title>High frequency of phylogenetically diverse reductive dehalogenase-homologous genes in deep subseafloor sedimentary metagenomes.</title>
        <authorList>
            <person name="Kawai M."/>
            <person name="Futagami T."/>
            <person name="Toyoda A."/>
            <person name="Takaki Y."/>
            <person name="Nishi S."/>
            <person name="Hori S."/>
            <person name="Arai W."/>
            <person name="Tsubouchi T."/>
            <person name="Morono Y."/>
            <person name="Uchiyama I."/>
            <person name="Ito T."/>
            <person name="Fujiyama A."/>
            <person name="Inagaki F."/>
            <person name="Takami H."/>
        </authorList>
    </citation>
    <scope>NUCLEOTIDE SEQUENCE</scope>
    <source>
        <strain evidence="1">Expedition CK06-06</strain>
    </source>
</reference>
<protein>
    <submittedName>
        <fullName evidence="1">Uncharacterized protein</fullName>
    </submittedName>
</protein>
<dbReference type="AlphaFoldDB" id="X1L8J3"/>
<accession>X1L8J3</accession>
<proteinExistence type="predicted"/>
<sequence length="446" mass="49824">NTLDIGKTKPTEAQFKEFLTKLTKFREGMVQLGFAQSGYISFAGTNQSVLFADHIPEGMELVVFMHEVGVHLGLQGLFSTDTAAYGRLNNQLVSGIRNFAAEPVKQKENESKESFESRKIAYKLATQAIDTVKKNYGRKYFDTEVLSHFVHLAIEEGYTPSELAAEKGTALGKWFAKFINYIEKQFNKIISQTTTSTLKKGQSAPKLELSVQEIVNLSFGAASAVMQLGANRSIQNFEQAGAFSVTPNNARTILDLTGPAYKPRKGKEPYEPASISKNLNSFRVITEVSDIAKSNEPLFSLASKAKETAGKTFGAADKIIDRNKGLSNIVDGLPRSWAEVSPFLQDVFYNVMSFWQMSDLVKSFNPVLAQRIRDLDAIVKNRAYEVATAREEVQKLVTEKRNLLTEVKEKVSVVEYAKLLDKMNDFAMDATLMQFDFRRTDFLKSS</sequence>
<organism evidence="1">
    <name type="scientific">marine sediment metagenome</name>
    <dbReference type="NCBI Taxonomy" id="412755"/>
    <lineage>
        <taxon>unclassified sequences</taxon>
        <taxon>metagenomes</taxon>
        <taxon>ecological metagenomes</taxon>
    </lineage>
</organism>
<feature type="non-terminal residue" evidence="1">
    <location>
        <position position="1"/>
    </location>
</feature>
<comment type="caution">
    <text evidence="1">The sequence shown here is derived from an EMBL/GenBank/DDBJ whole genome shotgun (WGS) entry which is preliminary data.</text>
</comment>
<gene>
    <name evidence="1" type="ORF">S06H3_13576</name>
</gene>